<evidence type="ECO:0000313" key="4">
    <source>
        <dbReference type="EMBL" id="BCO26666.1"/>
    </source>
</evidence>
<keyword evidence="2" id="KW-0012">Acyltransferase</keyword>
<dbReference type="CDD" id="cd04301">
    <property type="entry name" value="NAT_SF"/>
    <property type="match status" value="1"/>
</dbReference>
<protein>
    <recommendedName>
        <fullName evidence="3">N-acetyltransferase domain-containing protein</fullName>
    </recommendedName>
</protein>
<dbReference type="RefSeq" id="WP_223910491.1">
    <property type="nucleotide sequence ID" value="NZ_AP024238.1"/>
</dbReference>
<evidence type="ECO:0000256" key="1">
    <source>
        <dbReference type="ARBA" id="ARBA00022679"/>
    </source>
</evidence>
<dbReference type="InterPro" id="IPR000182">
    <property type="entry name" value="GNAT_dom"/>
</dbReference>
<dbReference type="EMBL" id="AP024238">
    <property type="protein sequence ID" value="BCO26666.1"/>
    <property type="molecule type" value="Genomic_DNA"/>
</dbReference>
<dbReference type="SUPFAM" id="SSF55729">
    <property type="entry name" value="Acyl-CoA N-acyltransferases (Nat)"/>
    <property type="match status" value="1"/>
</dbReference>
<evidence type="ECO:0000259" key="3">
    <source>
        <dbReference type="PROSITE" id="PS51186"/>
    </source>
</evidence>
<reference evidence="4 5" key="1">
    <citation type="journal article" date="2021" name="Microbiol. Spectr.">
        <title>A Single Bacterium Capable of Oxidation and Reduction of Iron at Circumneutral pH.</title>
        <authorList>
            <person name="Kato S."/>
            <person name="Ohkuma M."/>
        </authorList>
    </citation>
    <scope>NUCLEOTIDE SEQUENCE [LARGE SCALE GENOMIC DNA]</scope>
    <source>
        <strain evidence="4 5">MIZ03</strain>
    </source>
</reference>
<name>A0ABM7MK86_9BURK</name>
<dbReference type="Gene3D" id="3.40.630.30">
    <property type="match status" value="1"/>
</dbReference>
<dbReference type="InterPro" id="IPR016181">
    <property type="entry name" value="Acyl_CoA_acyltransferase"/>
</dbReference>
<organism evidence="4 5">
    <name type="scientific">Rhodoferax lithotrophicus</name>
    <dbReference type="NCBI Taxonomy" id="2798804"/>
    <lineage>
        <taxon>Bacteria</taxon>
        <taxon>Pseudomonadati</taxon>
        <taxon>Pseudomonadota</taxon>
        <taxon>Betaproteobacteria</taxon>
        <taxon>Burkholderiales</taxon>
        <taxon>Comamonadaceae</taxon>
        <taxon>Rhodoferax</taxon>
    </lineage>
</organism>
<dbReference type="PANTHER" id="PTHR43877">
    <property type="entry name" value="AMINOALKYLPHOSPHONATE N-ACETYLTRANSFERASE-RELATED-RELATED"/>
    <property type="match status" value="1"/>
</dbReference>
<sequence length="176" mass="19457">MPPTRLTPQHAAEYRALMLEAYARHPDAFTSSAAERAQLPVAWWEDRLATGEMPKEIVFGCFTNGVLSGVAGLAFEKREKAKHKATLFGMYVPTQQRHRGLGSTLLATTLAYAKTRPGVLLVQLTVTEGNTAAQSLYERHGFMPFGLEPFAVAVDSGYVSKLHLWCPLESLPKYSF</sequence>
<gene>
    <name evidence="4" type="ORF">MIZ03_1549</name>
</gene>
<feature type="domain" description="N-acetyltransferase" evidence="3">
    <location>
        <begin position="12"/>
        <end position="169"/>
    </location>
</feature>
<dbReference type="InterPro" id="IPR050832">
    <property type="entry name" value="Bact_Acetyltransf"/>
</dbReference>
<accession>A0ABM7MK86</accession>
<dbReference type="Pfam" id="PF00583">
    <property type="entry name" value="Acetyltransf_1"/>
    <property type="match status" value="1"/>
</dbReference>
<dbReference type="Proteomes" id="UP000824366">
    <property type="component" value="Chromosome"/>
</dbReference>
<evidence type="ECO:0000256" key="2">
    <source>
        <dbReference type="ARBA" id="ARBA00023315"/>
    </source>
</evidence>
<keyword evidence="1" id="KW-0808">Transferase</keyword>
<proteinExistence type="predicted"/>
<dbReference type="PROSITE" id="PS51186">
    <property type="entry name" value="GNAT"/>
    <property type="match status" value="1"/>
</dbReference>
<keyword evidence="5" id="KW-1185">Reference proteome</keyword>
<evidence type="ECO:0000313" key="5">
    <source>
        <dbReference type="Proteomes" id="UP000824366"/>
    </source>
</evidence>